<comment type="caution">
    <text evidence="4">The sequence shown here is derived from an EMBL/GenBank/DDBJ whole genome shotgun (WGS) entry which is preliminary data.</text>
</comment>
<dbReference type="InterPro" id="IPR039422">
    <property type="entry name" value="MarR/SlyA-like"/>
</dbReference>
<dbReference type="Gene3D" id="1.10.10.10">
    <property type="entry name" value="Winged helix-like DNA-binding domain superfamily/Winged helix DNA-binding domain"/>
    <property type="match status" value="1"/>
</dbReference>
<dbReference type="RefSeq" id="WP_044904121.1">
    <property type="nucleotide sequence ID" value="NZ_JQIF01000016.1"/>
</dbReference>
<keyword evidence="2" id="KW-0804">Transcription</keyword>
<dbReference type="Proteomes" id="UP000030008">
    <property type="component" value="Unassembled WGS sequence"/>
</dbReference>
<organism evidence="4 5">
    <name type="scientific">Clostridium innocuum</name>
    <dbReference type="NCBI Taxonomy" id="1522"/>
    <lineage>
        <taxon>Bacteria</taxon>
        <taxon>Bacillati</taxon>
        <taxon>Bacillota</taxon>
        <taxon>Clostridia</taxon>
        <taxon>Eubacteriales</taxon>
        <taxon>Clostridiaceae</taxon>
        <taxon>Clostridium</taxon>
    </lineage>
</organism>
<name>A0A099IC16_CLOIN</name>
<dbReference type="InterPro" id="IPR036390">
    <property type="entry name" value="WH_DNA-bd_sf"/>
</dbReference>
<evidence type="ECO:0000313" key="5">
    <source>
        <dbReference type="Proteomes" id="UP000030008"/>
    </source>
</evidence>
<feature type="domain" description="HTH marR-type" evidence="3">
    <location>
        <begin position="3"/>
        <end position="139"/>
    </location>
</feature>
<dbReference type="SMART" id="SM00347">
    <property type="entry name" value="HTH_MARR"/>
    <property type="match status" value="1"/>
</dbReference>
<sequence length="142" mass="16276">MADMHIGYLIKQVFLMNQARLNTIFAEFDLTASQTFTLIYLFKAHERGEQVHQKDIEDAMDISNPSVTGILNRLEHKGLIHRVASTKDARVKNIVVSEQALELDKILREKFKENEEELVTALNDEEIACMQNCLLKMLGQKS</sequence>
<accession>A0A099IC16</accession>
<dbReference type="EMBL" id="JQIF01000016">
    <property type="protein sequence ID" value="KGJ54463.1"/>
    <property type="molecule type" value="Genomic_DNA"/>
</dbReference>
<dbReference type="SUPFAM" id="SSF46785">
    <property type="entry name" value="Winged helix' DNA-binding domain"/>
    <property type="match status" value="1"/>
</dbReference>
<evidence type="ECO:0000259" key="3">
    <source>
        <dbReference type="PROSITE" id="PS50995"/>
    </source>
</evidence>
<evidence type="ECO:0000256" key="2">
    <source>
        <dbReference type="ARBA" id="ARBA00023163"/>
    </source>
</evidence>
<gene>
    <name evidence="4" type="ORF">CIAN88_03745</name>
</gene>
<dbReference type="PANTHER" id="PTHR33164">
    <property type="entry name" value="TRANSCRIPTIONAL REGULATOR, MARR FAMILY"/>
    <property type="match status" value="1"/>
</dbReference>
<dbReference type="PANTHER" id="PTHR33164:SF56">
    <property type="entry name" value="HTH-TYPE TRANSCRIPTIONAL REGULATOR MHQR"/>
    <property type="match status" value="1"/>
</dbReference>
<evidence type="ECO:0000256" key="1">
    <source>
        <dbReference type="ARBA" id="ARBA00023015"/>
    </source>
</evidence>
<dbReference type="PROSITE" id="PS50995">
    <property type="entry name" value="HTH_MARR_2"/>
    <property type="match status" value="1"/>
</dbReference>
<keyword evidence="1" id="KW-0805">Transcription regulation</keyword>
<dbReference type="InterPro" id="IPR000835">
    <property type="entry name" value="HTH_MarR-typ"/>
</dbReference>
<dbReference type="PRINTS" id="PR00598">
    <property type="entry name" value="HTHMARR"/>
</dbReference>
<dbReference type="GO" id="GO:0006950">
    <property type="term" value="P:response to stress"/>
    <property type="evidence" value="ECO:0007669"/>
    <property type="project" value="TreeGrafter"/>
</dbReference>
<dbReference type="GO" id="GO:0003700">
    <property type="term" value="F:DNA-binding transcription factor activity"/>
    <property type="evidence" value="ECO:0007669"/>
    <property type="project" value="InterPro"/>
</dbReference>
<dbReference type="InterPro" id="IPR036388">
    <property type="entry name" value="WH-like_DNA-bd_sf"/>
</dbReference>
<protein>
    <submittedName>
        <fullName evidence="4">MarR family transcriptional regulator</fullName>
    </submittedName>
</protein>
<dbReference type="AlphaFoldDB" id="A0A099IC16"/>
<evidence type="ECO:0000313" key="4">
    <source>
        <dbReference type="EMBL" id="KGJ54463.1"/>
    </source>
</evidence>
<proteinExistence type="predicted"/>
<reference evidence="4 5" key="1">
    <citation type="submission" date="2014-08" db="EMBL/GenBank/DDBJ databases">
        <title>Clostridium innocuum, an unnegligible vancomycin-resistant pathogen causing extra-intestinal infections.</title>
        <authorList>
            <person name="Feng Y."/>
            <person name="Chiu C.-H."/>
        </authorList>
    </citation>
    <scope>NUCLEOTIDE SEQUENCE [LARGE SCALE GENOMIC DNA]</scope>
    <source>
        <strain evidence="4 5">AN88</strain>
    </source>
</reference>
<dbReference type="Pfam" id="PF01047">
    <property type="entry name" value="MarR"/>
    <property type="match status" value="1"/>
</dbReference>